<name>A0A1M6BWQ4_9FIRM</name>
<evidence type="ECO:0000313" key="3">
    <source>
        <dbReference type="EMBL" id="SHI53101.1"/>
    </source>
</evidence>
<evidence type="ECO:0000259" key="2">
    <source>
        <dbReference type="Pfam" id="PF13477"/>
    </source>
</evidence>
<dbReference type="PANTHER" id="PTHR12526">
    <property type="entry name" value="GLYCOSYLTRANSFERASE"/>
    <property type="match status" value="1"/>
</dbReference>
<keyword evidence="4" id="KW-1185">Reference proteome</keyword>
<feature type="domain" description="Glycosyltransferase subfamily 4-like N-terminal" evidence="2">
    <location>
        <begin position="18"/>
        <end position="117"/>
    </location>
</feature>
<dbReference type="RefSeq" id="WP_073024317.1">
    <property type="nucleotide sequence ID" value="NZ_FQZS01000004.1"/>
</dbReference>
<reference evidence="3 4" key="1">
    <citation type="submission" date="2016-11" db="EMBL/GenBank/DDBJ databases">
        <authorList>
            <person name="Jaros S."/>
            <person name="Januszkiewicz K."/>
            <person name="Wedrychowicz H."/>
        </authorList>
    </citation>
    <scope>NUCLEOTIDE SEQUENCE [LARGE SCALE GENOMIC DNA]</scope>
    <source>
        <strain evidence="3 4">DSM 19022</strain>
    </source>
</reference>
<evidence type="ECO:0000313" key="4">
    <source>
        <dbReference type="Proteomes" id="UP000184442"/>
    </source>
</evidence>
<accession>A0A1M6BWQ4</accession>
<dbReference type="GO" id="GO:0016757">
    <property type="term" value="F:glycosyltransferase activity"/>
    <property type="evidence" value="ECO:0007669"/>
    <property type="project" value="InterPro"/>
</dbReference>
<gene>
    <name evidence="3" type="ORF">SAMN02745176_00572</name>
</gene>
<dbReference type="EMBL" id="FQZS01000004">
    <property type="protein sequence ID" value="SHI53101.1"/>
    <property type="molecule type" value="Genomic_DNA"/>
</dbReference>
<dbReference type="InterPro" id="IPR028098">
    <property type="entry name" value="Glyco_trans_4-like_N"/>
</dbReference>
<evidence type="ECO:0000259" key="1">
    <source>
        <dbReference type="Pfam" id="PF00534"/>
    </source>
</evidence>
<sequence length="383" mass="44242">MSLKVMQLSSLDITIYKFILPMMKSLKSQNYEVLFACKDMGFHDEIKKQGFDGYKINIDRKIDIISNIRSVIEIYRVLKKEKVDILHVHTPIAAALGRVAAKLAGVKVVFYTVHGFYVDNPIFYNVEKILTRYFTYHVFTVNQEDYDFALNNGFARKDEITNINSVGIDIKRFNPVNFNTEDRIQMRNSLNVDESDITIGFIGRLVREKGILDLAKAFRDIADEYRNLKLIITGPSDLDERDKFANDELRSIIIENKLEDKVIFTGYREDIPELLSIIDIFVLPSYREGMPVSLLEAMAMEIPVVATNIRGCKEEVNDECGILYDKGDIEGLKYALSCLIEDKMLRQKMGKKGRCRVVQMFNEEESIRKQLEVYKMVMDEVTK</sequence>
<protein>
    <submittedName>
        <fullName evidence="3">Glycosyltransferase involved in cell wall bisynthesis</fullName>
    </submittedName>
</protein>
<dbReference type="SUPFAM" id="SSF53756">
    <property type="entry name" value="UDP-Glycosyltransferase/glycogen phosphorylase"/>
    <property type="match status" value="1"/>
</dbReference>
<dbReference type="InterPro" id="IPR001296">
    <property type="entry name" value="Glyco_trans_1"/>
</dbReference>
<dbReference type="STRING" id="1122184.SAMN02745176_00572"/>
<keyword evidence="3" id="KW-0808">Transferase</keyword>
<organism evidence="3 4">
    <name type="scientific">Lutispora thermophila DSM 19022</name>
    <dbReference type="NCBI Taxonomy" id="1122184"/>
    <lineage>
        <taxon>Bacteria</taxon>
        <taxon>Bacillati</taxon>
        <taxon>Bacillota</taxon>
        <taxon>Clostridia</taxon>
        <taxon>Lutisporales</taxon>
        <taxon>Lutisporaceae</taxon>
        <taxon>Lutispora</taxon>
    </lineage>
</organism>
<proteinExistence type="predicted"/>
<feature type="domain" description="Glycosyl transferase family 1" evidence="1">
    <location>
        <begin position="183"/>
        <end position="354"/>
    </location>
</feature>
<dbReference type="Pfam" id="PF00534">
    <property type="entry name" value="Glycos_transf_1"/>
    <property type="match status" value="1"/>
</dbReference>
<dbReference type="OrthoDB" id="9806653at2"/>
<dbReference type="Pfam" id="PF13477">
    <property type="entry name" value="Glyco_trans_4_2"/>
    <property type="match status" value="1"/>
</dbReference>
<dbReference type="Gene3D" id="3.40.50.2000">
    <property type="entry name" value="Glycogen Phosphorylase B"/>
    <property type="match status" value="2"/>
</dbReference>
<dbReference type="PANTHER" id="PTHR12526:SF630">
    <property type="entry name" value="GLYCOSYLTRANSFERASE"/>
    <property type="match status" value="1"/>
</dbReference>
<dbReference type="CDD" id="cd03808">
    <property type="entry name" value="GT4_CapM-like"/>
    <property type="match status" value="1"/>
</dbReference>
<dbReference type="Proteomes" id="UP000184442">
    <property type="component" value="Unassembled WGS sequence"/>
</dbReference>
<dbReference type="AlphaFoldDB" id="A0A1M6BWQ4"/>